<feature type="compositionally biased region" description="Polar residues" evidence="1">
    <location>
        <begin position="1506"/>
        <end position="1517"/>
    </location>
</feature>
<feature type="domain" description="FAM21/CAPZIP" evidence="2">
    <location>
        <begin position="1145"/>
        <end position="1208"/>
    </location>
</feature>
<feature type="region of interest" description="Disordered" evidence="1">
    <location>
        <begin position="996"/>
        <end position="1026"/>
    </location>
</feature>
<dbReference type="Proteomes" id="UP001168972">
    <property type="component" value="Unassembled WGS sequence"/>
</dbReference>
<keyword evidence="4" id="KW-1185">Reference proteome</keyword>
<feature type="region of interest" description="Disordered" evidence="1">
    <location>
        <begin position="193"/>
        <end position="223"/>
    </location>
</feature>
<gene>
    <name evidence="3" type="ORF">PV327_004460</name>
</gene>
<feature type="compositionally biased region" description="Basic and acidic residues" evidence="1">
    <location>
        <begin position="1008"/>
        <end position="1022"/>
    </location>
</feature>
<feature type="region of interest" description="Disordered" evidence="1">
    <location>
        <begin position="152"/>
        <end position="175"/>
    </location>
</feature>
<evidence type="ECO:0000313" key="4">
    <source>
        <dbReference type="Proteomes" id="UP001168972"/>
    </source>
</evidence>
<feature type="region of interest" description="Disordered" evidence="1">
    <location>
        <begin position="1181"/>
        <end position="1201"/>
    </location>
</feature>
<reference evidence="3" key="1">
    <citation type="journal article" date="2023" name="bioRxiv">
        <title>Scaffold-level genome assemblies of two parasitoid biocontrol wasps reveal the parthenogenesis mechanism and an associated novel virus.</title>
        <authorList>
            <person name="Inwood S."/>
            <person name="Skelly J."/>
            <person name="Guhlin J."/>
            <person name="Harrop T."/>
            <person name="Goldson S."/>
            <person name="Dearden P."/>
        </authorList>
    </citation>
    <scope>NUCLEOTIDE SEQUENCE</scope>
    <source>
        <strain evidence="3">Lincoln</strain>
        <tissue evidence="3">Whole body</tissue>
    </source>
</reference>
<evidence type="ECO:0000256" key="1">
    <source>
        <dbReference type="SAM" id="MobiDB-lite"/>
    </source>
</evidence>
<feature type="region of interest" description="Disordered" evidence="1">
    <location>
        <begin position="660"/>
        <end position="724"/>
    </location>
</feature>
<feature type="compositionally biased region" description="Polar residues" evidence="1">
    <location>
        <begin position="1274"/>
        <end position="1289"/>
    </location>
</feature>
<feature type="compositionally biased region" description="Polar residues" evidence="1">
    <location>
        <begin position="958"/>
        <end position="977"/>
    </location>
</feature>
<evidence type="ECO:0000313" key="3">
    <source>
        <dbReference type="EMBL" id="KAK0167005.1"/>
    </source>
</evidence>
<feature type="region of interest" description="Disordered" evidence="1">
    <location>
        <begin position="1088"/>
        <end position="1157"/>
    </location>
</feature>
<organism evidence="3 4">
    <name type="scientific">Microctonus hyperodae</name>
    <name type="common">Parasitoid wasp</name>
    <dbReference type="NCBI Taxonomy" id="165561"/>
    <lineage>
        <taxon>Eukaryota</taxon>
        <taxon>Metazoa</taxon>
        <taxon>Ecdysozoa</taxon>
        <taxon>Arthropoda</taxon>
        <taxon>Hexapoda</taxon>
        <taxon>Insecta</taxon>
        <taxon>Pterygota</taxon>
        <taxon>Neoptera</taxon>
        <taxon>Endopterygota</taxon>
        <taxon>Hymenoptera</taxon>
        <taxon>Apocrita</taxon>
        <taxon>Ichneumonoidea</taxon>
        <taxon>Braconidae</taxon>
        <taxon>Euphorinae</taxon>
        <taxon>Microctonus</taxon>
    </lineage>
</organism>
<feature type="compositionally biased region" description="Acidic residues" evidence="1">
    <location>
        <begin position="205"/>
        <end position="223"/>
    </location>
</feature>
<feature type="compositionally biased region" description="Basic residues" evidence="1">
    <location>
        <begin position="1181"/>
        <end position="1197"/>
    </location>
</feature>
<feature type="region of interest" description="Disordered" evidence="1">
    <location>
        <begin position="1441"/>
        <end position="1550"/>
    </location>
</feature>
<feature type="compositionally biased region" description="Basic and acidic residues" evidence="1">
    <location>
        <begin position="1350"/>
        <end position="1387"/>
    </location>
</feature>
<dbReference type="InterPro" id="IPR029341">
    <property type="entry name" value="FAM21/CAPZIP"/>
</dbReference>
<feature type="region of interest" description="Disordered" evidence="1">
    <location>
        <begin position="556"/>
        <end position="631"/>
    </location>
</feature>
<feature type="compositionally biased region" description="Acidic residues" evidence="1">
    <location>
        <begin position="1110"/>
        <end position="1126"/>
    </location>
</feature>
<feature type="compositionally biased region" description="Polar residues" evidence="1">
    <location>
        <begin position="256"/>
        <end position="266"/>
    </location>
</feature>
<feature type="compositionally biased region" description="Polar residues" evidence="1">
    <location>
        <begin position="742"/>
        <end position="753"/>
    </location>
</feature>
<comment type="caution">
    <text evidence="3">The sequence shown here is derived from an EMBL/GenBank/DDBJ whole genome shotgun (WGS) entry which is preliminary data.</text>
</comment>
<feature type="region of interest" description="Disordered" evidence="1">
    <location>
        <begin position="489"/>
        <end position="544"/>
    </location>
</feature>
<feature type="region of interest" description="Disordered" evidence="1">
    <location>
        <begin position="1266"/>
        <end position="1392"/>
    </location>
</feature>
<feature type="compositionally biased region" description="Low complexity" evidence="1">
    <location>
        <begin position="1483"/>
        <end position="1496"/>
    </location>
</feature>
<feature type="region of interest" description="Disordered" evidence="1">
    <location>
        <begin position="925"/>
        <end position="977"/>
    </location>
</feature>
<feature type="compositionally biased region" description="Polar residues" evidence="1">
    <location>
        <begin position="587"/>
        <end position="601"/>
    </location>
</feature>
<feature type="compositionally biased region" description="Polar residues" evidence="1">
    <location>
        <begin position="660"/>
        <end position="695"/>
    </location>
</feature>
<reference evidence="3" key="2">
    <citation type="submission" date="2023-03" db="EMBL/GenBank/DDBJ databases">
        <authorList>
            <person name="Inwood S.N."/>
            <person name="Skelly J.G."/>
            <person name="Guhlin J."/>
            <person name="Harrop T.W.R."/>
            <person name="Goldson S.G."/>
            <person name="Dearden P.K."/>
        </authorList>
    </citation>
    <scope>NUCLEOTIDE SEQUENCE</scope>
    <source>
        <strain evidence="3">Lincoln</strain>
        <tissue evidence="3">Whole body</tissue>
    </source>
</reference>
<feature type="compositionally biased region" description="Polar residues" evidence="1">
    <location>
        <begin position="515"/>
        <end position="534"/>
    </location>
</feature>
<feature type="compositionally biased region" description="Polar residues" evidence="1">
    <location>
        <begin position="1127"/>
        <end position="1148"/>
    </location>
</feature>
<feature type="compositionally biased region" description="Basic and acidic residues" evidence="1">
    <location>
        <begin position="1533"/>
        <end position="1546"/>
    </location>
</feature>
<dbReference type="Pfam" id="PF15255">
    <property type="entry name" value="CAP-ZIP_m"/>
    <property type="match status" value="1"/>
</dbReference>
<feature type="compositionally biased region" description="Polar residues" evidence="1">
    <location>
        <begin position="996"/>
        <end position="1007"/>
    </location>
</feature>
<feature type="compositionally biased region" description="Polar residues" evidence="1">
    <location>
        <begin position="611"/>
        <end position="631"/>
    </location>
</feature>
<feature type="region of interest" description="Disordered" evidence="1">
    <location>
        <begin position="734"/>
        <end position="753"/>
    </location>
</feature>
<feature type="compositionally biased region" description="Acidic residues" evidence="1">
    <location>
        <begin position="947"/>
        <end position="957"/>
    </location>
</feature>
<feature type="compositionally biased region" description="Polar residues" evidence="1">
    <location>
        <begin position="489"/>
        <end position="501"/>
    </location>
</feature>
<protein>
    <recommendedName>
        <fullName evidence="2">FAM21/CAPZIP domain-containing protein</fullName>
    </recommendedName>
</protein>
<dbReference type="EMBL" id="JAQQBR010001832">
    <property type="protein sequence ID" value="KAK0167005.1"/>
    <property type="molecule type" value="Genomic_DNA"/>
</dbReference>
<feature type="compositionally biased region" description="Acidic residues" evidence="1">
    <location>
        <begin position="698"/>
        <end position="709"/>
    </location>
</feature>
<feature type="region of interest" description="Disordered" evidence="1">
    <location>
        <begin position="243"/>
        <end position="274"/>
    </location>
</feature>
<accession>A0AA39KMJ8</accession>
<evidence type="ECO:0000259" key="2">
    <source>
        <dbReference type="Pfam" id="PF15255"/>
    </source>
</evidence>
<feature type="compositionally biased region" description="Acidic residues" evidence="1">
    <location>
        <begin position="1473"/>
        <end position="1482"/>
    </location>
</feature>
<proteinExistence type="predicted"/>
<sequence>MNSSTTSDETEKIWDHPWSTDEMRQYRNDWNLAGDVGLLRHLQQFSENLTASVKNTQTTLDLLNSQLNETTVLIDNVTNASLALANTQFIESRVYEDDTDNEVQQDNIKKADKKNSPNIEIMTETEMIAAVSENIQRGLAVMDEKYERLEVISSDSEDENEKSQPSFILRPKDPYQNRPLPYIIGTDKWKSSNKIGLESSSSESDVIDDDNDDDETESDKDMDELSQHIFLENSRRISILRRSSLSSSGSSDFNEKSITNKQYSETSSHRDNKLYTRSQDTLNSTSEITTPIPGLSRAGESLIRDTPSFAEELAKRLGNVMPINKTKVVEKRDANHSSINRQSKNDFFANYGHQNDDNDDYDDENGHIFNDKSDNLFGGTGRLFDDDGDVSNSLWRDKPIKRPQTNIIPPSIDVPPPMHSTEIKRNSAIDDLFGDNDSDNSDDIFAPRNSNKSTIKSIDTVDVTKNSPAISNIIDKKLLTITQQTTNKIASSTPENNSNVPNLFEEDENDGNLFGSPQKSNTNKQSPESSQNPQRGRPPGILVSQSDLLSSSLGSRLFKRQESSDSSENDSENVLSNASKNEDKNTTRPSENNSNISSIRDASNRVHVETSDSSGISTHPQSMNSTLSVGASNYWNPQMESTRLPSDELYRERVTSDSLLNAKTRQQVSNNSTVIVSNDNPSLSSNRVQDSNNIFEENLFDNDDDDDDVFSPPPLPKNKSKSVSKVTSLFDDSDSGDDLFSNTSSGSRSQKSADILTNLTQQQLVEKFKSGQKRGGLFDEGVDIFANKNSSSSVDISTSGLTSKEGNQFMKQPPQLSVDTTKEAIENPDNTSNKLLTSLAESKRVVKSTSIFDDSEPEDDDLFSSIIHNKPVVNKFTDENNFFATTSVNSADRDGVLTVPKKDFTVEPAEVVVVGDKESKVSVEKYNRDDNQPFITSKISENKLFDDSDDDDDDDDNLFSQKQTVIPQIKTQQNQSIVVDKSVDEKVDSVFQSVKSQKISMESSNKSNEFDEIRSKNKDESKSAPIMDDAAISKVSENLENSPPGILTQKEPPKSLKIRLPIVGAAEDSNIPPRRAVSGKIKDLMGKMGDLKILSPTDTPLPWRKSENPTSEEDNDNDTPDRDSEDGSSISVLSTKSLPTLPKQQIMNKESPKSPLIETETAVSFDVPAQADTLTVTASKSRVRIPVKRRPQSRHARQSALRISGIDFDTVDTVADSSTDFMDSSETVRTDSKIERLIKSNDGSDGDGDGSLIRPVKPTLNIISDDKSEFSLGKESSVSITKNTLLSPSTDEEDLFDVPPDLPEDPQKEDSLFGRAPILSPVPRSRQDNLQSPFTRKLDNAQDEMNSKNVSEKDPKTTEKLIENKTDCDDNEEKLIDPLRDNSRDPLEDPSQLFAFVTKTPSPEKGQNSLFKEDDSLFSQTIKKINNDTESVKKPSFDIFVNDSSSDLFSGPFTKATTKKPMKGTKGNLFSDLDSDDDDATDDLFGSASSKRSNQSKSEHSDIDTNEVSSASGNSPKQIDPFDDDDDDLFFDASEKPSSETGKDDQIFSTSTKVKKTKLEDIFGDQSGGEDDIFAIKKPIGRGATAGGLFFSDDGDDRNDIFTKKQSSSSAVNVESIENRVPIKKAITRDLRKTAEKIVEDPLSMLHDD</sequence>
<name>A0AA39KMJ8_MICHY</name>
<feature type="compositionally biased region" description="Acidic residues" evidence="1">
    <location>
        <begin position="1521"/>
        <end position="1530"/>
    </location>
</feature>